<dbReference type="Proteomes" id="UP000335636">
    <property type="component" value="Unassembled WGS sequence"/>
</dbReference>
<reference evidence="2" key="2">
    <citation type="submission" date="2020-08" db="EMBL/GenBank/DDBJ databases">
        <authorList>
            <person name="Shumante A."/>
            <person name="Zimin A.V."/>
            <person name="Puiu D."/>
            <person name="Salzberg S.L."/>
        </authorList>
    </citation>
    <scope>NUCLEOTIDE SEQUENCE</scope>
    <source>
        <strain evidence="2">WC2-LM</strain>
        <tissue evidence="2">Liver</tissue>
    </source>
</reference>
<sequence>MQNLGPLRVPSGADTVQGPARPEEGAFRSAPWEACARTGGRPRTLRARTRVSDSLALSSPPPRRVPEPSGRTRGVVVILSSSGSEDGSVEGGIPTPSSRPVFSPHGVAQTSVKLQINPRPKGRWFGQGNPASPHLRVAAEDDAGERGRPQKAPGDRADLHVNPGVAHSCRLAFAKAWSPVHARLPPPAASAAAPSLETKLPTFKPIPERNSASPTLHPPRRAVL</sequence>
<dbReference type="AlphaFoldDB" id="A0A5E4AAL4"/>
<feature type="compositionally biased region" description="Basic and acidic residues" evidence="1">
    <location>
        <begin position="144"/>
        <end position="159"/>
    </location>
</feature>
<feature type="region of interest" description="Disordered" evidence="1">
    <location>
        <begin position="182"/>
        <end position="224"/>
    </location>
</feature>
<gene>
    <name evidence="2" type="ORF">GHT09_004048</name>
    <name evidence="3" type="ORF">MONAX_5E009154</name>
</gene>
<protein>
    <submittedName>
        <fullName evidence="3">Uncharacterized protein</fullName>
    </submittedName>
</protein>
<accession>A0A5E4AAL4</accession>
<evidence type="ECO:0000313" key="4">
    <source>
        <dbReference type="Proteomes" id="UP000335636"/>
    </source>
</evidence>
<dbReference type="EMBL" id="CABDUW010000035">
    <property type="protein sequence ID" value="VTJ54099.1"/>
    <property type="molecule type" value="Genomic_DNA"/>
</dbReference>
<dbReference type="EMBL" id="WJEC01007913">
    <property type="protein sequence ID" value="KAF7465508.1"/>
    <property type="molecule type" value="Genomic_DNA"/>
</dbReference>
<feature type="region of interest" description="Disordered" evidence="1">
    <location>
        <begin position="1"/>
        <end position="161"/>
    </location>
</feature>
<organism evidence="3 4">
    <name type="scientific">Marmota monax</name>
    <name type="common">Woodchuck</name>
    <dbReference type="NCBI Taxonomy" id="9995"/>
    <lineage>
        <taxon>Eukaryota</taxon>
        <taxon>Metazoa</taxon>
        <taxon>Chordata</taxon>
        <taxon>Craniata</taxon>
        <taxon>Vertebrata</taxon>
        <taxon>Euteleostomi</taxon>
        <taxon>Mammalia</taxon>
        <taxon>Eutheria</taxon>
        <taxon>Euarchontoglires</taxon>
        <taxon>Glires</taxon>
        <taxon>Rodentia</taxon>
        <taxon>Sciuromorpha</taxon>
        <taxon>Sciuridae</taxon>
        <taxon>Xerinae</taxon>
        <taxon>Marmotini</taxon>
        <taxon>Marmota</taxon>
    </lineage>
</organism>
<keyword evidence="4" id="KW-1185">Reference proteome</keyword>
<evidence type="ECO:0000313" key="2">
    <source>
        <dbReference type="EMBL" id="KAF7465508.1"/>
    </source>
</evidence>
<dbReference type="Proteomes" id="UP000662637">
    <property type="component" value="Unassembled WGS sequence"/>
</dbReference>
<reference evidence="3 4" key="1">
    <citation type="submission" date="2019-04" db="EMBL/GenBank/DDBJ databases">
        <authorList>
            <person name="Alioto T."/>
            <person name="Alioto T."/>
        </authorList>
    </citation>
    <scope>NUCLEOTIDE SEQUENCE [LARGE SCALE GENOMIC DNA]</scope>
</reference>
<name>A0A5E4AAL4_MARMO</name>
<proteinExistence type="predicted"/>
<evidence type="ECO:0000256" key="1">
    <source>
        <dbReference type="SAM" id="MobiDB-lite"/>
    </source>
</evidence>
<evidence type="ECO:0000313" key="3">
    <source>
        <dbReference type="EMBL" id="VTJ54099.1"/>
    </source>
</evidence>